<dbReference type="AlphaFoldDB" id="A0A2T0S864"/>
<dbReference type="Pfam" id="PF00561">
    <property type="entry name" value="Abhydrolase_1"/>
    <property type="match status" value="1"/>
</dbReference>
<feature type="domain" description="AB hydrolase-1" evidence="6">
    <location>
        <begin position="91"/>
        <end position="275"/>
    </location>
</feature>
<evidence type="ECO:0000259" key="6">
    <source>
        <dbReference type="Pfam" id="PF00561"/>
    </source>
</evidence>
<name>A0A2T0S864_9ACTN</name>
<reference evidence="8 9" key="1">
    <citation type="submission" date="2018-03" db="EMBL/GenBank/DDBJ databases">
        <title>Genomic Encyclopedia of Archaeal and Bacterial Type Strains, Phase II (KMG-II): from individual species to whole genera.</title>
        <authorList>
            <person name="Goeker M."/>
        </authorList>
    </citation>
    <scope>NUCLEOTIDE SEQUENCE [LARGE SCALE GENOMIC DNA]</scope>
    <source>
        <strain evidence="8 9">DSM 45348</strain>
    </source>
</reference>
<dbReference type="InterPro" id="IPR029058">
    <property type="entry name" value="AB_hydrolase_fold"/>
</dbReference>
<dbReference type="InterPro" id="IPR051601">
    <property type="entry name" value="Serine_prot/Carboxylest_S33"/>
</dbReference>
<dbReference type="Pfam" id="PF08386">
    <property type="entry name" value="Abhydrolase_4"/>
    <property type="match status" value="1"/>
</dbReference>
<evidence type="ECO:0000256" key="2">
    <source>
        <dbReference type="ARBA" id="ARBA00022729"/>
    </source>
</evidence>
<feature type="domain" description="Peptidase S33 tripeptidyl aminopeptidase-like C-terminal" evidence="7">
    <location>
        <begin position="391"/>
        <end position="488"/>
    </location>
</feature>
<dbReference type="Gene3D" id="3.40.50.1820">
    <property type="entry name" value="alpha/beta hydrolase"/>
    <property type="match status" value="1"/>
</dbReference>
<evidence type="ECO:0000256" key="3">
    <source>
        <dbReference type="ARBA" id="ARBA00022801"/>
    </source>
</evidence>
<evidence type="ECO:0000259" key="7">
    <source>
        <dbReference type="Pfam" id="PF08386"/>
    </source>
</evidence>
<dbReference type="SUPFAM" id="SSF53474">
    <property type="entry name" value="alpha/beta-Hydrolases"/>
    <property type="match status" value="1"/>
</dbReference>
<accession>A0A2T0S864</accession>
<dbReference type="GO" id="GO:0016787">
    <property type="term" value="F:hydrolase activity"/>
    <property type="evidence" value="ECO:0007669"/>
    <property type="project" value="UniProtKB-KW"/>
</dbReference>
<evidence type="ECO:0000256" key="1">
    <source>
        <dbReference type="ARBA" id="ARBA00010088"/>
    </source>
</evidence>
<organism evidence="8 9">
    <name type="scientific">Pseudosporangium ferrugineum</name>
    <dbReference type="NCBI Taxonomy" id="439699"/>
    <lineage>
        <taxon>Bacteria</taxon>
        <taxon>Bacillati</taxon>
        <taxon>Actinomycetota</taxon>
        <taxon>Actinomycetes</taxon>
        <taxon>Micromonosporales</taxon>
        <taxon>Micromonosporaceae</taxon>
        <taxon>Pseudosporangium</taxon>
    </lineage>
</organism>
<dbReference type="InterPro" id="IPR000073">
    <property type="entry name" value="AB_hydrolase_1"/>
</dbReference>
<keyword evidence="9" id="KW-1185">Reference proteome</keyword>
<dbReference type="PANTHER" id="PTHR43248">
    <property type="entry name" value="2-SUCCINYL-6-HYDROXY-2,4-CYCLOHEXADIENE-1-CARBOXYLATE SYNTHASE"/>
    <property type="match status" value="1"/>
</dbReference>
<dbReference type="Proteomes" id="UP000239209">
    <property type="component" value="Unassembled WGS sequence"/>
</dbReference>
<protein>
    <submittedName>
        <fullName evidence="8">Alpha/beta hydrolase family protein</fullName>
    </submittedName>
</protein>
<proteinExistence type="inferred from homology"/>
<comment type="similarity">
    <text evidence="1">Belongs to the peptidase S33 family.</text>
</comment>
<feature type="signal peptide" evidence="5">
    <location>
        <begin position="1"/>
        <end position="20"/>
    </location>
</feature>
<dbReference type="InterPro" id="IPR013595">
    <property type="entry name" value="Pept_S33_TAP-like_C"/>
</dbReference>
<sequence>MRRLLAAVATLALVTGGAAAASGAPAGPLRESATHPGIAWGKCESAGLQARKAECGFLSVPLDHARPGGKRIKLAVSRIRHTVADADYQGVMLVNPGGPGGSGLTLSVLGDYVPHGAGAAYDWIGFDPRGVGSSKPALACDGDYTGYDRPPYVPTSAAIEKAWLKRAKGYAAACARRGGDLLNHLRTTDSVQDMDSLRAALGAEQINFYGFSYGTYLGQVYATRYPDRVRRMVLDGNVDPRRVWYDANLDQDVAFDRNMKIYFGWLATHHDVYHLGRTGRAVEKLFYREQQRLIAKPAAGVIGPAEFTDVFLQAGYYVFGWEAVASAFSAWVNDRDPAPLRALYDQANPQEEGSDNGYAIYLAVQCTDARWPQSWSTWRADNWRVHRRAPFETWGNAWFNAPCLTWAAKPGKPVAVTGRGVAPILLISETLDAATPFTGSLEVRKRFPRAALIEGVGGTTHAGSLFGNACVDDAVADYLATGKLPKRVKANTSDKRCAPLPQPDPSAAAAKRAADGRGELQKLIAAH</sequence>
<dbReference type="EMBL" id="PVZG01000006">
    <property type="protein sequence ID" value="PRY29617.1"/>
    <property type="molecule type" value="Genomic_DNA"/>
</dbReference>
<evidence type="ECO:0000256" key="5">
    <source>
        <dbReference type="SAM" id="SignalP"/>
    </source>
</evidence>
<dbReference type="RefSeq" id="WP_106127238.1">
    <property type="nucleotide sequence ID" value="NZ_PVZG01000006.1"/>
</dbReference>
<dbReference type="OrthoDB" id="4006962at2"/>
<feature type="region of interest" description="Disordered" evidence="4">
    <location>
        <begin position="490"/>
        <end position="513"/>
    </location>
</feature>
<evidence type="ECO:0000256" key="4">
    <source>
        <dbReference type="SAM" id="MobiDB-lite"/>
    </source>
</evidence>
<comment type="caution">
    <text evidence="8">The sequence shown here is derived from an EMBL/GenBank/DDBJ whole genome shotgun (WGS) entry which is preliminary data.</text>
</comment>
<keyword evidence="2 5" id="KW-0732">Signal</keyword>
<gene>
    <name evidence="8" type="ORF">CLV70_106338</name>
</gene>
<evidence type="ECO:0000313" key="9">
    <source>
        <dbReference type="Proteomes" id="UP000239209"/>
    </source>
</evidence>
<evidence type="ECO:0000313" key="8">
    <source>
        <dbReference type="EMBL" id="PRY29617.1"/>
    </source>
</evidence>
<dbReference type="PANTHER" id="PTHR43248:SF29">
    <property type="entry name" value="TRIPEPTIDYL AMINOPEPTIDASE"/>
    <property type="match status" value="1"/>
</dbReference>
<keyword evidence="3 8" id="KW-0378">Hydrolase</keyword>
<feature type="chain" id="PRO_5015677536" evidence="5">
    <location>
        <begin position="21"/>
        <end position="527"/>
    </location>
</feature>